<dbReference type="InterPro" id="IPR022764">
    <property type="entry name" value="Peptidase_S54_rhomboid_dom"/>
</dbReference>
<dbReference type="Gene3D" id="1.20.1540.10">
    <property type="entry name" value="Rhomboid-like"/>
    <property type="match status" value="1"/>
</dbReference>
<reference evidence="10" key="1">
    <citation type="submission" date="2022-11" db="UniProtKB">
        <authorList>
            <consortium name="WormBaseParasite"/>
        </authorList>
    </citation>
    <scope>IDENTIFICATION</scope>
</reference>
<evidence type="ECO:0000313" key="10">
    <source>
        <dbReference type="WBParaSite" id="jg2180"/>
    </source>
</evidence>
<dbReference type="Pfam" id="PF01694">
    <property type="entry name" value="Rhomboid"/>
    <property type="match status" value="1"/>
</dbReference>
<dbReference type="GO" id="GO:0050708">
    <property type="term" value="P:regulation of protein secretion"/>
    <property type="evidence" value="ECO:0007669"/>
    <property type="project" value="TreeGrafter"/>
</dbReference>
<dbReference type="InterPro" id="IPR051512">
    <property type="entry name" value="Inactive_Rhomboid"/>
</dbReference>
<keyword evidence="6 7" id="KW-0472">Membrane</keyword>
<evidence type="ECO:0000256" key="7">
    <source>
        <dbReference type="SAM" id="Phobius"/>
    </source>
</evidence>
<evidence type="ECO:0000256" key="4">
    <source>
        <dbReference type="ARBA" id="ARBA00022824"/>
    </source>
</evidence>
<comment type="similarity">
    <text evidence="2">Belongs to the peptidase S54 family.</text>
</comment>
<feature type="transmembrane region" description="Helical" evidence="7">
    <location>
        <begin position="80"/>
        <end position="96"/>
    </location>
</feature>
<accession>A0A915DQC3</accession>
<evidence type="ECO:0000256" key="3">
    <source>
        <dbReference type="ARBA" id="ARBA00022692"/>
    </source>
</evidence>
<feature type="transmembrane region" description="Helical" evidence="7">
    <location>
        <begin position="162"/>
        <end position="185"/>
    </location>
</feature>
<dbReference type="InterPro" id="IPR035952">
    <property type="entry name" value="Rhomboid-like_sf"/>
</dbReference>
<evidence type="ECO:0000256" key="5">
    <source>
        <dbReference type="ARBA" id="ARBA00022989"/>
    </source>
</evidence>
<keyword evidence="3 7" id="KW-0812">Transmembrane</keyword>
<dbReference type="GO" id="GO:0005789">
    <property type="term" value="C:endoplasmic reticulum membrane"/>
    <property type="evidence" value="ECO:0007669"/>
    <property type="project" value="UniProtKB-SubCell"/>
</dbReference>
<organism evidence="9 10">
    <name type="scientific">Ditylenchus dipsaci</name>
    <dbReference type="NCBI Taxonomy" id="166011"/>
    <lineage>
        <taxon>Eukaryota</taxon>
        <taxon>Metazoa</taxon>
        <taxon>Ecdysozoa</taxon>
        <taxon>Nematoda</taxon>
        <taxon>Chromadorea</taxon>
        <taxon>Rhabditida</taxon>
        <taxon>Tylenchina</taxon>
        <taxon>Tylenchomorpha</taxon>
        <taxon>Sphaerularioidea</taxon>
        <taxon>Anguinidae</taxon>
        <taxon>Anguininae</taxon>
        <taxon>Ditylenchus</taxon>
    </lineage>
</organism>
<evidence type="ECO:0000256" key="1">
    <source>
        <dbReference type="ARBA" id="ARBA00004477"/>
    </source>
</evidence>
<keyword evidence="9" id="KW-1185">Reference proteome</keyword>
<dbReference type="PANTHER" id="PTHR45965">
    <property type="entry name" value="INACTIVE RHOMBOID PROTEIN"/>
    <property type="match status" value="1"/>
</dbReference>
<evidence type="ECO:0000313" key="9">
    <source>
        <dbReference type="Proteomes" id="UP000887574"/>
    </source>
</evidence>
<dbReference type="AlphaFoldDB" id="A0A915DQC3"/>
<keyword evidence="5 7" id="KW-1133">Transmembrane helix</keyword>
<name>A0A915DQC3_9BILA</name>
<keyword evidence="4" id="KW-0256">Endoplasmic reticulum</keyword>
<dbReference type="WBParaSite" id="jg2180">
    <property type="protein sequence ID" value="jg2180"/>
    <property type="gene ID" value="jg2180"/>
</dbReference>
<dbReference type="GO" id="GO:0004252">
    <property type="term" value="F:serine-type endopeptidase activity"/>
    <property type="evidence" value="ECO:0007669"/>
    <property type="project" value="InterPro"/>
</dbReference>
<feature type="transmembrane region" description="Helical" evidence="7">
    <location>
        <begin position="20"/>
        <end position="40"/>
    </location>
</feature>
<feature type="transmembrane region" description="Helical" evidence="7">
    <location>
        <begin position="133"/>
        <end position="150"/>
    </location>
</feature>
<evidence type="ECO:0000259" key="8">
    <source>
        <dbReference type="Pfam" id="PF01694"/>
    </source>
</evidence>
<evidence type="ECO:0000256" key="6">
    <source>
        <dbReference type="ARBA" id="ARBA00023136"/>
    </source>
</evidence>
<dbReference type="SUPFAM" id="SSF144091">
    <property type="entry name" value="Rhomboid-like"/>
    <property type="match status" value="1"/>
</dbReference>
<comment type="subcellular location">
    <subcellularLocation>
        <location evidence="1">Endoplasmic reticulum membrane</location>
        <topology evidence="1">Multi-pass membrane protein</topology>
    </subcellularLocation>
</comment>
<feature type="transmembrane region" description="Helical" evidence="7">
    <location>
        <begin position="108"/>
        <end position="127"/>
    </location>
</feature>
<feature type="transmembrane region" description="Helical" evidence="7">
    <location>
        <begin position="52"/>
        <end position="74"/>
    </location>
</feature>
<dbReference type="PANTHER" id="PTHR45965:SF3">
    <property type="entry name" value="INACTIVE RHOMBOID PROTEIN 1"/>
    <property type="match status" value="1"/>
</dbReference>
<evidence type="ECO:0000256" key="2">
    <source>
        <dbReference type="ARBA" id="ARBA00009045"/>
    </source>
</evidence>
<dbReference type="GO" id="GO:0042058">
    <property type="term" value="P:regulation of epidermal growth factor receptor signaling pathway"/>
    <property type="evidence" value="ECO:0007669"/>
    <property type="project" value="TreeGrafter"/>
</dbReference>
<protein>
    <submittedName>
        <fullName evidence="10">Peptidase S54 rhomboid domain-containing protein</fullName>
    </submittedName>
</protein>
<sequence>MTSFLSTDRPDQIYRLITPLFIHAGILRCIFTVVGQMTIMRNFETMIGWHRLSIIYFISGIGGYLASSIFVPYMPEVGPAGSQGGVLGALIINVLYNWHFIRRPRKVLLIHLAIAAFLFLTGFVPYIDNWAQLFGFVIGCLLAAALIPYFHFGKQTRHQRIIIVVGSLSITFLIFVILFTTFYAYPIIDNPVFSWLNCPFTNSKVCDHQSLILKNWLPI</sequence>
<dbReference type="Proteomes" id="UP000887574">
    <property type="component" value="Unplaced"/>
</dbReference>
<feature type="domain" description="Peptidase S54 rhomboid" evidence="8">
    <location>
        <begin position="11"/>
        <end position="147"/>
    </location>
</feature>
<proteinExistence type="inferred from homology"/>